<proteinExistence type="inferred from homology"/>
<dbReference type="FunFam" id="3.40.50.620:FF:000106">
    <property type="entry name" value="Glutamine-dependent NAD(+) synthetase"/>
    <property type="match status" value="1"/>
</dbReference>
<feature type="binding site" evidence="8">
    <location>
        <position position="135"/>
    </location>
    <ligand>
        <name>Mg(2+)</name>
        <dbReference type="ChEBI" id="CHEBI:18420"/>
    </ligand>
</feature>
<evidence type="ECO:0000256" key="3">
    <source>
        <dbReference type="ARBA" id="ARBA00022723"/>
    </source>
</evidence>
<evidence type="ECO:0000256" key="9">
    <source>
        <dbReference type="RuleBase" id="RU003811"/>
    </source>
</evidence>
<evidence type="ECO:0000259" key="11">
    <source>
        <dbReference type="Pfam" id="PF02540"/>
    </source>
</evidence>
<dbReference type="InterPro" id="IPR022310">
    <property type="entry name" value="NAD/GMP_synthase"/>
</dbReference>
<feature type="binding site" description="in other chain" evidence="8">
    <location>
        <position position="110"/>
    </location>
    <ligand>
        <name>deamido-NAD(+)</name>
        <dbReference type="ChEBI" id="CHEBI:58437"/>
        <note>ligand shared between two neighboring subunits</note>
    </ligand>
</feature>
<feature type="binding site" evidence="8">
    <location>
        <position position="181"/>
    </location>
    <ligand>
        <name>ATP</name>
        <dbReference type="ChEBI" id="CHEBI:30616"/>
    </ligand>
</feature>
<keyword evidence="2 8" id="KW-0436">Ligase</keyword>
<keyword evidence="5 8" id="KW-0067">ATP-binding</keyword>
<gene>
    <name evidence="8" type="primary">nadE</name>
    <name evidence="12" type="ORF">CQA69_06655</name>
</gene>
<feature type="binding site" evidence="8">
    <location>
        <position position="130"/>
    </location>
    <ligand>
        <name>ATP</name>
        <dbReference type="ChEBI" id="CHEBI:30616"/>
    </ligand>
</feature>
<comment type="pathway">
    <text evidence="8">Cofactor biosynthesis; NAD(+) biosynthesis; NAD(+) from deamido-NAD(+) (ammonia route): step 1/1.</text>
</comment>
<evidence type="ECO:0000256" key="7">
    <source>
        <dbReference type="ARBA" id="ARBA00023027"/>
    </source>
</evidence>
<feature type="domain" description="NAD/GMP synthase" evidence="11">
    <location>
        <begin position="7"/>
        <end position="241"/>
    </location>
</feature>
<dbReference type="GO" id="GO:0003952">
    <property type="term" value="F:NAD+ synthase (glutamine-hydrolyzing) activity"/>
    <property type="evidence" value="ECO:0007669"/>
    <property type="project" value="InterPro"/>
</dbReference>
<dbReference type="NCBIfam" id="NF010587">
    <property type="entry name" value="PRK13980.1"/>
    <property type="match status" value="1"/>
</dbReference>
<evidence type="ECO:0000256" key="2">
    <source>
        <dbReference type="ARBA" id="ARBA00022598"/>
    </source>
</evidence>
<dbReference type="AlphaFoldDB" id="A0A4U7BI49"/>
<keyword evidence="3 8" id="KW-0479">Metal-binding</keyword>
<sequence length="252" mass="28716">MQCELIFKNLCAFIKEQIQKNKKNGVVLGLSGGIDSALVATLCKKALNENVFALLMPTQFSSKEHLNDALMLCNDLKIEYKIISIQKILDAFIEQSEDIDKIRIGNYAARIRMSLLYDYSMMKNSLVVGTSNKSELLLGYGTIYGDLACAFNPIGELYKTQVYKLAKFLNLHENFIKKIPSADLWENQSDEKDLGFTYEQIDVGLKAIERDDRQVMEQLDKKLLDMLKSRIANNAFKRSMPKIANLMDFKSE</sequence>
<feature type="binding site" evidence="8">
    <location>
        <begin position="29"/>
        <end position="36"/>
    </location>
    <ligand>
        <name>ATP</name>
        <dbReference type="ChEBI" id="CHEBI:30616"/>
    </ligand>
</feature>
<dbReference type="NCBIfam" id="TIGR00552">
    <property type="entry name" value="nadE"/>
    <property type="match status" value="1"/>
</dbReference>
<dbReference type="GO" id="GO:0046872">
    <property type="term" value="F:metal ion binding"/>
    <property type="evidence" value="ECO:0007669"/>
    <property type="project" value="UniProtKB-KW"/>
</dbReference>
<evidence type="ECO:0000256" key="1">
    <source>
        <dbReference type="ARBA" id="ARBA00005859"/>
    </source>
</evidence>
<evidence type="ECO:0000256" key="4">
    <source>
        <dbReference type="ARBA" id="ARBA00022741"/>
    </source>
</evidence>
<keyword evidence="13" id="KW-1185">Reference proteome</keyword>
<dbReference type="GO" id="GO:0009435">
    <property type="term" value="P:NAD+ biosynthetic process"/>
    <property type="evidence" value="ECO:0007669"/>
    <property type="project" value="UniProtKB-UniRule"/>
</dbReference>
<dbReference type="PANTHER" id="PTHR23090:SF9">
    <property type="entry name" value="GLUTAMINE-DEPENDENT NAD(+) SYNTHETASE"/>
    <property type="match status" value="1"/>
</dbReference>
<keyword evidence="7 8" id="KW-0520">NAD</keyword>
<evidence type="ECO:0000256" key="5">
    <source>
        <dbReference type="ARBA" id="ARBA00022840"/>
    </source>
</evidence>
<dbReference type="GO" id="GO:0005524">
    <property type="term" value="F:ATP binding"/>
    <property type="evidence" value="ECO:0007669"/>
    <property type="project" value="UniProtKB-UniRule"/>
</dbReference>
<comment type="function">
    <text evidence="8">Catalyzes the ATP-dependent amidation of deamido-NAD to form NAD. Uses ammonia as a nitrogen source.</text>
</comment>
<dbReference type="Proteomes" id="UP000308838">
    <property type="component" value="Unassembled WGS sequence"/>
</dbReference>
<dbReference type="GO" id="GO:0008795">
    <property type="term" value="F:NAD+ synthase activity"/>
    <property type="evidence" value="ECO:0007669"/>
    <property type="project" value="UniProtKB-UniRule"/>
</dbReference>
<comment type="caution">
    <text evidence="12">The sequence shown here is derived from an EMBL/GenBank/DDBJ whole genome shotgun (WGS) entry which is preliminary data.</text>
</comment>
<organism evidence="12 13">
    <name type="scientific">Campylobacter estrildidarum</name>
    <dbReference type="NCBI Taxonomy" id="2510189"/>
    <lineage>
        <taxon>Bacteria</taxon>
        <taxon>Pseudomonadati</taxon>
        <taxon>Campylobacterota</taxon>
        <taxon>Epsilonproteobacteria</taxon>
        <taxon>Campylobacterales</taxon>
        <taxon>Campylobacteraceae</taxon>
        <taxon>Campylobacter</taxon>
    </lineage>
</organism>
<accession>A0A4U7BI49</accession>
<protein>
    <recommendedName>
        <fullName evidence="8 10">NH(3)-dependent NAD(+) synthetase</fullName>
        <ecNumber evidence="8 10">6.3.1.5</ecNumber>
    </recommendedName>
</protein>
<dbReference type="EC" id="6.3.1.5" evidence="8 10"/>
<evidence type="ECO:0000313" key="13">
    <source>
        <dbReference type="Proteomes" id="UP000308838"/>
    </source>
</evidence>
<dbReference type="PANTHER" id="PTHR23090">
    <property type="entry name" value="NH 3 /GLUTAMINE-DEPENDENT NAD + SYNTHETASE"/>
    <property type="match status" value="1"/>
</dbReference>
<evidence type="ECO:0000256" key="6">
    <source>
        <dbReference type="ARBA" id="ARBA00022842"/>
    </source>
</evidence>
<evidence type="ECO:0000256" key="10">
    <source>
        <dbReference type="RuleBase" id="RU003812"/>
    </source>
</evidence>
<dbReference type="InterPro" id="IPR003694">
    <property type="entry name" value="NAD_synthase"/>
</dbReference>
<comment type="subunit">
    <text evidence="8">Homodimer.</text>
</comment>
<dbReference type="HAMAP" id="MF_00193">
    <property type="entry name" value="NadE_ammonia_dep"/>
    <property type="match status" value="1"/>
</dbReference>
<dbReference type="InterPro" id="IPR014729">
    <property type="entry name" value="Rossmann-like_a/b/a_fold"/>
</dbReference>
<feature type="binding site" evidence="8">
    <location>
        <position position="159"/>
    </location>
    <ligand>
        <name>ATP</name>
        <dbReference type="ChEBI" id="CHEBI:30616"/>
    </ligand>
</feature>
<reference evidence="12 13" key="1">
    <citation type="submission" date="2018-05" db="EMBL/GenBank/DDBJ databases">
        <title>Novel Campyloabacter and Helicobacter Species and Strains.</title>
        <authorList>
            <person name="Mannion A.J."/>
            <person name="Shen Z."/>
            <person name="Fox J.G."/>
        </authorList>
    </citation>
    <scope>NUCLEOTIDE SEQUENCE [LARGE SCALE GENOMIC DNA]</scope>
    <source>
        <strain evidence="13">MIT17-664</strain>
    </source>
</reference>
<evidence type="ECO:0000256" key="8">
    <source>
        <dbReference type="HAMAP-Rule" id="MF_00193"/>
    </source>
</evidence>
<keyword evidence="6 8" id="KW-0460">Magnesium</keyword>
<dbReference type="GO" id="GO:0005737">
    <property type="term" value="C:cytoplasm"/>
    <property type="evidence" value="ECO:0007669"/>
    <property type="project" value="InterPro"/>
</dbReference>
<dbReference type="Pfam" id="PF02540">
    <property type="entry name" value="NAD_synthase"/>
    <property type="match status" value="1"/>
</dbReference>
<dbReference type="RefSeq" id="WP_137621003.1">
    <property type="nucleotide sequence ID" value="NZ_NXLZ01000011.1"/>
</dbReference>
<name>A0A4U7BI49_9BACT</name>
<comment type="similarity">
    <text evidence="1 8 9">Belongs to the NAD synthetase family.</text>
</comment>
<dbReference type="SUPFAM" id="SSF52402">
    <property type="entry name" value="Adenine nucleotide alpha hydrolases-like"/>
    <property type="match status" value="1"/>
</dbReference>
<keyword evidence="4 8" id="KW-0547">Nucleotide-binding</keyword>
<evidence type="ECO:0000313" key="12">
    <source>
        <dbReference type="EMBL" id="TKX30001.1"/>
    </source>
</evidence>
<dbReference type="UniPathway" id="UPA00253">
    <property type="reaction ID" value="UER00333"/>
</dbReference>
<dbReference type="InterPro" id="IPR022926">
    <property type="entry name" value="NH(3)-dep_NAD(+)_synth"/>
</dbReference>
<dbReference type="Gene3D" id="3.40.50.620">
    <property type="entry name" value="HUPs"/>
    <property type="match status" value="1"/>
</dbReference>
<dbReference type="GO" id="GO:0004359">
    <property type="term" value="F:glutaminase activity"/>
    <property type="evidence" value="ECO:0007669"/>
    <property type="project" value="InterPro"/>
</dbReference>
<comment type="caution">
    <text evidence="8">Lacks conserved residue(s) required for the propagation of feature annotation.</text>
</comment>
<comment type="catalytic activity">
    <reaction evidence="8 10">
        <text>deamido-NAD(+) + NH4(+) + ATP = AMP + diphosphate + NAD(+) + H(+)</text>
        <dbReference type="Rhea" id="RHEA:21188"/>
        <dbReference type="ChEBI" id="CHEBI:15378"/>
        <dbReference type="ChEBI" id="CHEBI:28938"/>
        <dbReference type="ChEBI" id="CHEBI:30616"/>
        <dbReference type="ChEBI" id="CHEBI:33019"/>
        <dbReference type="ChEBI" id="CHEBI:57540"/>
        <dbReference type="ChEBI" id="CHEBI:58437"/>
        <dbReference type="ChEBI" id="CHEBI:456215"/>
        <dbReference type="EC" id="6.3.1.5"/>
    </reaction>
</comment>
<dbReference type="CDD" id="cd00553">
    <property type="entry name" value="NAD_synthase"/>
    <property type="match status" value="1"/>
</dbReference>
<feature type="binding site" evidence="8">
    <location>
        <position position="35"/>
    </location>
    <ligand>
        <name>Mg(2+)</name>
        <dbReference type="ChEBI" id="CHEBI:18420"/>
    </ligand>
</feature>
<dbReference type="EMBL" id="NXLZ01000011">
    <property type="protein sequence ID" value="TKX30001.1"/>
    <property type="molecule type" value="Genomic_DNA"/>
</dbReference>
<dbReference type="OrthoDB" id="9799210at2"/>